<gene>
    <name evidence="4" type="ORF">PPERSA_08637</name>
</gene>
<keyword evidence="2" id="KW-1133">Transmembrane helix</keyword>
<dbReference type="InParanoid" id="A0A0V0R5W2"/>
<dbReference type="Proteomes" id="UP000054937">
    <property type="component" value="Unassembled WGS sequence"/>
</dbReference>
<feature type="transmembrane region" description="Helical" evidence="2">
    <location>
        <begin position="345"/>
        <end position="374"/>
    </location>
</feature>
<dbReference type="InterPro" id="IPR000727">
    <property type="entry name" value="T_SNARE_dom"/>
</dbReference>
<keyword evidence="2" id="KW-0472">Membrane</keyword>
<evidence type="ECO:0000256" key="2">
    <source>
        <dbReference type="SAM" id="Phobius"/>
    </source>
</evidence>
<feature type="compositionally biased region" description="Basic and acidic residues" evidence="1">
    <location>
        <begin position="217"/>
        <end position="242"/>
    </location>
</feature>
<reference evidence="4 5" key="1">
    <citation type="journal article" date="2015" name="Sci. Rep.">
        <title>Genome of the facultative scuticociliatosis pathogen Pseudocohnilembus persalinus provides insight into its virulence through horizontal gene transfer.</title>
        <authorList>
            <person name="Xiong J."/>
            <person name="Wang G."/>
            <person name="Cheng J."/>
            <person name="Tian M."/>
            <person name="Pan X."/>
            <person name="Warren A."/>
            <person name="Jiang C."/>
            <person name="Yuan D."/>
            <person name="Miao W."/>
        </authorList>
    </citation>
    <scope>NUCLEOTIDE SEQUENCE [LARGE SCALE GENOMIC DNA]</scope>
    <source>
        <strain evidence="4">36N120E</strain>
    </source>
</reference>
<evidence type="ECO:0000256" key="1">
    <source>
        <dbReference type="SAM" id="MobiDB-lite"/>
    </source>
</evidence>
<proteinExistence type="predicted"/>
<feature type="region of interest" description="Disordered" evidence="1">
    <location>
        <begin position="384"/>
        <end position="446"/>
    </location>
</feature>
<feature type="compositionally biased region" description="Basic and acidic residues" evidence="1">
    <location>
        <begin position="395"/>
        <end position="407"/>
    </location>
</feature>
<feature type="domain" description="T-SNARE coiled-coil homology" evidence="3">
    <location>
        <begin position="269"/>
        <end position="331"/>
    </location>
</feature>
<accession>A0A0V0R5W2</accession>
<evidence type="ECO:0000259" key="3">
    <source>
        <dbReference type="PROSITE" id="PS50192"/>
    </source>
</evidence>
<dbReference type="EMBL" id="LDAU01000046">
    <property type="protein sequence ID" value="KRX09605.1"/>
    <property type="molecule type" value="Genomic_DNA"/>
</dbReference>
<feature type="compositionally biased region" description="Basic and acidic residues" evidence="1">
    <location>
        <begin position="424"/>
        <end position="446"/>
    </location>
</feature>
<keyword evidence="2" id="KW-0812">Transmembrane</keyword>
<evidence type="ECO:0000313" key="5">
    <source>
        <dbReference type="Proteomes" id="UP000054937"/>
    </source>
</evidence>
<evidence type="ECO:0000313" key="4">
    <source>
        <dbReference type="EMBL" id="KRX09605.1"/>
    </source>
</evidence>
<comment type="caution">
    <text evidence="4">The sequence shown here is derived from an EMBL/GenBank/DDBJ whole genome shotgun (WGS) entry which is preliminary data.</text>
</comment>
<sequence length="446" mass="52005">MEIINKYKGEASKKKMNSNELAEITDKLCDILEKLELSQNQDINIAFNRSEALLQCYELQKILQNQFLGRKFARVSKQNLQFLNQIKKRIENQENILLQDGQNYLVEANLEKLKAIYKAIKYEEYFDENDLQELQKQEQKLIQNIKISIDYCKDKKIKQKAKQYVNIVENKESFNEIENEQKNGKDKQKLELQLKQHINYINSQISYENSEDDEMEEQKIQVKESENENQQEKEFHEEKKESSQLNEKQVELEQQLQELQQLKDSKLDAELLQERQEAINKIAYEIELLNEMQNEINNMVVQGGENIEKFNEELEGVLETTKQTNIEIKQAYKIQQQLRRKKIRAFFIGIGGALGFGLGGGIGTAIGTAGGAYLGKGIGKLLTKGDDDENDYSDDDKKKEKEKEKQIQEQQQNQKQLQEEEGETQGREGGENGQEEKKIESKKIQF</sequence>
<keyword evidence="5" id="KW-1185">Reference proteome</keyword>
<name>A0A0V0R5W2_PSEPJ</name>
<protein>
    <recommendedName>
        <fullName evidence="3">t-SNARE coiled-coil homology domain-containing protein</fullName>
    </recommendedName>
</protein>
<organism evidence="4 5">
    <name type="scientific">Pseudocohnilembus persalinus</name>
    <name type="common">Ciliate</name>
    <dbReference type="NCBI Taxonomy" id="266149"/>
    <lineage>
        <taxon>Eukaryota</taxon>
        <taxon>Sar</taxon>
        <taxon>Alveolata</taxon>
        <taxon>Ciliophora</taxon>
        <taxon>Intramacronucleata</taxon>
        <taxon>Oligohymenophorea</taxon>
        <taxon>Scuticociliatia</taxon>
        <taxon>Philasterida</taxon>
        <taxon>Pseudocohnilembidae</taxon>
        <taxon>Pseudocohnilembus</taxon>
    </lineage>
</organism>
<dbReference type="PROSITE" id="PS50192">
    <property type="entry name" value="T_SNARE"/>
    <property type="match status" value="1"/>
</dbReference>
<feature type="region of interest" description="Disordered" evidence="1">
    <location>
        <begin position="207"/>
        <end position="248"/>
    </location>
</feature>
<dbReference type="SUPFAM" id="SSF58038">
    <property type="entry name" value="SNARE fusion complex"/>
    <property type="match status" value="1"/>
</dbReference>
<dbReference type="AlphaFoldDB" id="A0A0V0R5W2"/>
<dbReference type="Gene3D" id="1.20.5.110">
    <property type="match status" value="1"/>
</dbReference>